<name>A0A1H2YY67_9RHOB</name>
<dbReference type="Gene3D" id="1.10.1040.10">
    <property type="entry name" value="N-(1-d-carboxylethyl)-l-norvaline Dehydrogenase, domain 2"/>
    <property type="match status" value="1"/>
</dbReference>
<sequence length="336" mass="35136">MAEPRIVILGAGSIGVAFAAVFADCGAQVVIADPDPNRRADVARGLEVQRKAIASAGLLRGAAGGVTVVDQADTAVAQADLVLEAGPEDLTTKQQIFARLLDLSGPQTVLATASSAITISRILPDPAQQARALVAHPVNPPSVLRLIELAPAPGTLAQTVTRAANLFARTGFTAVTLGHEIDGFILNRLQGAVLREAYRLVAEGVADAEGIDTVMRLGLGPRWALSGPFETAELNTPGGIRAHAARMGPAYRAMGEARGEVDCTWSDTLVGDVDHQRRRVIALDDLPDRARWRAGAVARLVALRDELTQKTGQTGSEHNLASPTSAAPADRSTTIP</sequence>
<dbReference type="Pfam" id="PF00725">
    <property type="entry name" value="3HCDH"/>
    <property type="match status" value="1"/>
</dbReference>
<keyword evidence="7" id="KW-1185">Reference proteome</keyword>
<evidence type="ECO:0000313" key="7">
    <source>
        <dbReference type="Proteomes" id="UP000198539"/>
    </source>
</evidence>
<proteinExistence type="inferred from homology"/>
<dbReference type="Gene3D" id="3.40.50.720">
    <property type="entry name" value="NAD(P)-binding Rossmann-like Domain"/>
    <property type="match status" value="1"/>
</dbReference>
<dbReference type="OrthoDB" id="9803287at2"/>
<feature type="domain" description="3-hydroxyacyl-CoA dehydrogenase C-terminal" evidence="4">
    <location>
        <begin position="183"/>
        <end position="245"/>
    </location>
</feature>
<evidence type="ECO:0000256" key="3">
    <source>
        <dbReference type="SAM" id="MobiDB-lite"/>
    </source>
</evidence>
<dbReference type="Pfam" id="PF02737">
    <property type="entry name" value="3HCDH_N"/>
    <property type="match status" value="1"/>
</dbReference>
<dbReference type="STRING" id="564137.SAMN04488238_105178"/>
<dbReference type="RefSeq" id="WP_092888730.1">
    <property type="nucleotide sequence ID" value="NZ_CP061502.1"/>
</dbReference>
<keyword evidence="2" id="KW-0560">Oxidoreductase</keyword>
<dbReference type="InterPro" id="IPR006108">
    <property type="entry name" value="3HC_DH_C"/>
</dbReference>
<dbReference type="Proteomes" id="UP000198539">
    <property type="component" value="Unassembled WGS sequence"/>
</dbReference>
<dbReference type="EMBL" id="FNOM01000005">
    <property type="protein sequence ID" value="SDX10017.1"/>
    <property type="molecule type" value="Genomic_DNA"/>
</dbReference>
<dbReference type="InterPro" id="IPR008927">
    <property type="entry name" value="6-PGluconate_DH-like_C_sf"/>
</dbReference>
<dbReference type="AlphaFoldDB" id="A0A1H2YY67"/>
<evidence type="ECO:0000256" key="1">
    <source>
        <dbReference type="ARBA" id="ARBA00009463"/>
    </source>
</evidence>
<dbReference type="SUPFAM" id="SSF51735">
    <property type="entry name" value="NAD(P)-binding Rossmann-fold domains"/>
    <property type="match status" value="1"/>
</dbReference>
<evidence type="ECO:0000259" key="4">
    <source>
        <dbReference type="Pfam" id="PF00725"/>
    </source>
</evidence>
<dbReference type="PANTHER" id="PTHR48075:SF1">
    <property type="entry name" value="LAMBDA-CRYSTALLIN HOMOLOG"/>
    <property type="match status" value="1"/>
</dbReference>
<reference evidence="6 7" key="1">
    <citation type="submission" date="2016-10" db="EMBL/GenBank/DDBJ databases">
        <authorList>
            <person name="de Groot N.N."/>
        </authorList>
    </citation>
    <scope>NUCLEOTIDE SEQUENCE [LARGE SCALE GENOMIC DNA]</scope>
    <source>
        <strain evidence="6 7">CGMCC 1.8894</strain>
    </source>
</reference>
<dbReference type="InterPro" id="IPR036291">
    <property type="entry name" value="NAD(P)-bd_dom_sf"/>
</dbReference>
<evidence type="ECO:0000259" key="5">
    <source>
        <dbReference type="Pfam" id="PF02737"/>
    </source>
</evidence>
<dbReference type="PANTHER" id="PTHR48075">
    <property type="entry name" value="3-HYDROXYACYL-COA DEHYDROGENASE FAMILY PROTEIN"/>
    <property type="match status" value="1"/>
</dbReference>
<dbReference type="InterPro" id="IPR013328">
    <property type="entry name" value="6PGD_dom2"/>
</dbReference>
<gene>
    <name evidence="6" type="ORF">SAMN04488238_105178</name>
</gene>
<dbReference type="PROSITE" id="PS00067">
    <property type="entry name" value="3HCDH"/>
    <property type="match status" value="1"/>
</dbReference>
<dbReference type="GO" id="GO:0070403">
    <property type="term" value="F:NAD+ binding"/>
    <property type="evidence" value="ECO:0007669"/>
    <property type="project" value="InterPro"/>
</dbReference>
<feature type="domain" description="3-hydroxyacyl-CoA dehydrogenase NAD binding" evidence="5">
    <location>
        <begin position="6"/>
        <end position="177"/>
    </location>
</feature>
<accession>A0A1H2YY67</accession>
<dbReference type="SUPFAM" id="SSF48179">
    <property type="entry name" value="6-phosphogluconate dehydrogenase C-terminal domain-like"/>
    <property type="match status" value="1"/>
</dbReference>
<dbReference type="GO" id="GO:0006631">
    <property type="term" value="P:fatty acid metabolic process"/>
    <property type="evidence" value="ECO:0007669"/>
    <property type="project" value="InterPro"/>
</dbReference>
<evidence type="ECO:0000256" key="2">
    <source>
        <dbReference type="ARBA" id="ARBA00023002"/>
    </source>
</evidence>
<protein>
    <submittedName>
        <fullName evidence="6">3-hydroxyacyl-CoA dehydrogenase</fullName>
    </submittedName>
</protein>
<feature type="region of interest" description="Disordered" evidence="3">
    <location>
        <begin position="309"/>
        <end position="336"/>
    </location>
</feature>
<evidence type="ECO:0000313" key="6">
    <source>
        <dbReference type="EMBL" id="SDX10017.1"/>
    </source>
</evidence>
<dbReference type="InterPro" id="IPR006176">
    <property type="entry name" value="3-OHacyl-CoA_DH_NAD-bd"/>
</dbReference>
<organism evidence="6 7">
    <name type="scientific">Roseicitreum antarcticum</name>
    <dbReference type="NCBI Taxonomy" id="564137"/>
    <lineage>
        <taxon>Bacteria</taxon>
        <taxon>Pseudomonadati</taxon>
        <taxon>Pseudomonadota</taxon>
        <taxon>Alphaproteobacteria</taxon>
        <taxon>Rhodobacterales</taxon>
        <taxon>Paracoccaceae</taxon>
        <taxon>Roseicitreum</taxon>
    </lineage>
</organism>
<comment type="similarity">
    <text evidence="1">Belongs to the 3-hydroxyacyl-CoA dehydrogenase family.</text>
</comment>
<dbReference type="InterPro" id="IPR006180">
    <property type="entry name" value="3-OHacyl-CoA_DH_CS"/>
</dbReference>
<dbReference type="GO" id="GO:0050104">
    <property type="term" value="F:L-gulonate 3-dehydrogenase activity"/>
    <property type="evidence" value="ECO:0007669"/>
    <property type="project" value="TreeGrafter"/>
</dbReference>